<dbReference type="InterPro" id="IPR036928">
    <property type="entry name" value="AS_sf"/>
</dbReference>
<reference evidence="2 3" key="1">
    <citation type="submission" date="2016-10" db="EMBL/GenBank/DDBJ databases">
        <authorList>
            <person name="de Groot N.N."/>
        </authorList>
    </citation>
    <scope>NUCLEOTIDE SEQUENCE [LARGE SCALE GENOMIC DNA]</scope>
    <source>
        <strain evidence="2 3">DSM 19548</strain>
    </source>
</reference>
<dbReference type="AlphaFoldDB" id="A0A1I1KQ41"/>
<dbReference type="STRING" id="441112.SAMN04488094_10740"/>
<dbReference type="InterPro" id="IPR023631">
    <property type="entry name" value="Amidase_dom"/>
</dbReference>
<keyword evidence="3" id="KW-1185">Reference proteome</keyword>
<protein>
    <submittedName>
        <fullName evidence="2">Asp-tRNAAsn/Glu-tRNAGln amidotransferase A subunit</fullName>
    </submittedName>
</protein>
<evidence type="ECO:0000313" key="2">
    <source>
        <dbReference type="EMBL" id="SFC63024.1"/>
    </source>
</evidence>
<feature type="domain" description="Amidase" evidence="1">
    <location>
        <begin position="28"/>
        <end position="415"/>
    </location>
</feature>
<dbReference type="PANTHER" id="PTHR11895">
    <property type="entry name" value="TRANSAMIDASE"/>
    <property type="match status" value="1"/>
</dbReference>
<dbReference type="EMBL" id="FOLG01000007">
    <property type="protein sequence ID" value="SFC63024.1"/>
    <property type="molecule type" value="Genomic_DNA"/>
</dbReference>
<dbReference type="Proteomes" id="UP000198728">
    <property type="component" value="Unassembled WGS sequence"/>
</dbReference>
<dbReference type="GO" id="GO:0016740">
    <property type="term" value="F:transferase activity"/>
    <property type="evidence" value="ECO:0007669"/>
    <property type="project" value="UniProtKB-KW"/>
</dbReference>
<sequence length="437" mass="46233">MTQAIGTATDTIAAIHAGTSTVEAWHTSCFDRITKREPEVRAWASLRQEGALCEARALDRANPSTKPLAGMPLGVKDVILTRDLPTEYNSPIYQGFVPNMDAACVALLRAAGAIPIGKTETVEFAAAVRLAPTHNPLNLAHTPGGSSSGSAAAVADGHVPVALGTQTGGSVIRPASFCGICAIKPTWSRISREGIKMYAPSLDTLGWFARSVDDLSLVYDSLVPDPALPLDAPEPGQLRIAICHTPFPDCADLATRRGLARVGALLEACGVSVSTLDLPPEFDGIDDSARVVMRAEGRAAFLPEYRTDYADLNDHFRALVENVEGIGDDDLRRAYDHAAQCRARFDMIASDYDAVLTYSVPGEAPRGLSNNGSAAFNSLWTLLHVPCVTVPVMQGTSGLPVGLTVTGPRFADRAVMAVARVVHAAVAAEEREAIVAL</sequence>
<dbReference type="Gene3D" id="3.90.1300.10">
    <property type="entry name" value="Amidase signature (AS) domain"/>
    <property type="match status" value="1"/>
</dbReference>
<organism evidence="2 3">
    <name type="scientific">Tropicimonas isoalkanivorans</name>
    <dbReference type="NCBI Taxonomy" id="441112"/>
    <lineage>
        <taxon>Bacteria</taxon>
        <taxon>Pseudomonadati</taxon>
        <taxon>Pseudomonadota</taxon>
        <taxon>Alphaproteobacteria</taxon>
        <taxon>Rhodobacterales</taxon>
        <taxon>Roseobacteraceae</taxon>
        <taxon>Tropicimonas</taxon>
    </lineage>
</organism>
<proteinExistence type="predicted"/>
<accession>A0A1I1KQ41</accession>
<evidence type="ECO:0000313" key="3">
    <source>
        <dbReference type="Proteomes" id="UP000198728"/>
    </source>
</evidence>
<dbReference type="OrthoDB" id="9777859at2"/>
<dbReference type="RefSeq" id="WP_093361050.1">
    <property type="nucleotide sequence ID" value="NZ_FOLG01000007.1"/>
</dbReference>
<keyword evidence="2" id="KW-0808">Transferase</keyword>
<dbReference type="PANTHER" id="PTHR11895:SF151">
    <property type="entry name" value="GLUTAMYL-TRNA(GLN) AMIDOTRANSFERASE SUBUNIT A"/>
    <property type="match status" value="1"/>
</dbReference>
<name>A0A1I1KQ41_9RHOB</name>
<dbReference type="InterPro" id="IPR000120">
    <property type="entry name" value="Amidase"/>
</dbReference>
<gene>
    <name evidence="2" type="ORF">SAMN04488094_10740</name>
</gene>
<dbReference type="Pfam" id="PF01425">
    <property type="entry name" value="Amidase"/>
    <property type="match status" value="1"/>
</dbReference>
<dbReference type="SUPFAM" id="SSF75304">
    <property type="entry name" value="Amidase signature (AS) enzymes"/>
    <property type="match status" value="1"/>
</dbReference>
<evidence type="ECO:0000259" key="1">
    <source>
        <dbReference type="Pfam" id="PF01425"/>
    </source>
</evidence>